<name>A0A921F8Y8_9LACO</name>
<protein>
    <submittedName>
        <fullName evidence="1">Phage gp6-like head-tail connector protein</fullName>
    </submittedName>
</protein>
<accession>A0A921F8Y8</accession>
<gene>
    <name evidence="1" type="ORF">K8V00_03165</name>
</gene>
<dbReference type="Proteomes" id="UP000707535">
    <property type="component" value="Unassembled WGS sequence"/>
</dbReference>
<sequence length="96" mass="10927">MALLDELKNRLHIYHSVEDDFLQDNILAPSIDAIARMTGINKDSEDPQFKELVLERGRYAYNDQLEFFEDNFRSELLGLSSTLLKSDEEGDSDGGS</sequence>
<evidence type="ECO:0000313" key="1">
    <source>
        <dbReference type="EMBL" id="HJE96598.1"/>
    </source>
</evidence>
<comment type="caution">
    <text evidence="1">The sequence shown here is derived from an EMBL/GenBank/DDBJ whole genome shotgun (WGS) entry which is preliminary data.</text>
</comment>
<dbReference type="AlphaFoldDB" id="A0A921F8Y8"/>
<dbReference type="EMBL" id="DYXG01000027">
    <property type="protein sequence ID" value="HJE96598.1"/>
    <property type="molecule type" value="Genomic_DNA"/>
</dbReference>
<reference evidence="1" key="1">
    <citation type="journal article" date="2021" name="PeerJ">
        <title>Extensive microbial diversity within the chicken gut microbiome revealed by metagenomics and culture.</title>
        <authorList>
            <person name="Gilroy R."/>
            <person name="Ravi A."/>
            <person name="Getino M."/>
            <person name="Pursley I."/>
            <person name="Horton D.L."/>
            <person name="Alikhan N.F."/>
            <person name="Baker D."/>
            <person name="Gharbi K."/>
            <person name="Hall N."/>
            <person name="Watson M."/>
            <person name="Adriaenssens E.M."/>
            <person name="Foster-Nyarko E."/>
            <person name="Jarju S."/>
            <person name="Secka A."/>
            <person name="Antonio M."/>
            <person name="Oren A."/>
            <person name="Chaudhuri R.R."/>
            <person name="La Ragione R."/>
            <person name="Hildebrand F."/>
            <person name="Pallen M.J."/>
        </authorList>
    </citation>
    <scope>NUCLEOTIDE SEQUENCE</scope>
    <source>
        <strain evidence="1">CHK174-6876</strain>
    </source>
</reference>
<proteinExistence type="predicted"/>
<organism evidence="1 2">
    <name type="scientific">Ligilactobacillus acidipiscis</name>
    <dbReference type="NCBI Taxonomy" id="89059"/>
    <lineage>
        <taxon>Bacteria</taxon>
        <taxon>Bacillati</taxon>
        <taxon>Bacillota</taxon>
        <taxon>Bacilli</taxon>
        <taxon>Lactobacillales</taxon>
        <taxon>Lactobacillaceae</taxon>
        <taxon>Ligilactobacillus</taxon>
    </lineage>
</organism>
<evidence type="ECO:0000313" key="2">
    <source>
        <dbReference type="Proteomes" id="UP000707535"/>
    </source>
</evidence>
<reference evidence="1" key="2">
    <citation type="submission" date="2021-09" db="EMBL/GenBank/DDBJ databases">
        <authorList>
            <person name="Gilroy R."/>
        </authorList>
    </citation>
    <scope>NUCLEOTIDE SEQUENCE</scope>
    <source>
        <strain evidence="1">CHK174-6876</strain>
    </source>
</reference>